<dbReference type="NCBIfam" id="TIGR00080">
    <property type="entry name" value="pimt"/>
    <property type="match status" value="1"/>
</dbReference>
<dbReference type="Proteomes" id="UP000886469">
    <property type="component" value="Unassembled WGS sequence"/>
</dbReference>
<dbReference type="RefSeq" id="WP_169068953.1">
    <property type="nucleotide sequence ID" value="NZ_JAZKUC010000001.1"/>
</dbReference>
<comment type="caution">
    <text evidence="8">The sequence shown here is derived from an EMBL/GenBank/DDBJ whole genome shotgun (WGS) entry which is preliminary data.</text>
</comment>
<evidence type="ECO:0000256" key="2">
    <source>
        <dbReference type="ARBA" id="ARBA00005369"/>
    </source>
</evidence>
<keyword evidence="3 7" id="KW-0963">Cytoplasm</keyword>
<evidence type="ECO:0000256" key="3">
    <source>
        <dbReference type="ARBA" id="ARBA00022490"/>
    </source>
</evidence>
<dbReference type="PANTHER" id="PTHR11579:SF0">
    <property type="entry name" value="PROTEIN-L-ISOASPARTATE(D-ASPARTATE) O-METHYLTRANSFERASE"/>
    <property type="match status" value="1"/>
</dbReference>
<dbReference type="EC" id="2.1.1.77" evidence="7"/>
<dbReference type="SUPFAM" id="SSF53335">
    <property type="entry name" value="S-adenosyl-L-methionine-dependent methyltransferases"/>
    <property type="match status" value="1"/>
</dbReference>
<dbReference type="NCBIfam" id="NF001453">
    <property type="entry name" value="PRK00312.1"/>
    <property type="match status" value="1"/>
</dbReference>
<dbReference type="HAMAP" id="MF_00090">
    <property type="entry name" value="PIMT"/>
    <property type="match status" value="1"/>
</dbReference>
<dbReference type="PANTHER" id="PTHR11579">
    <property type="entry name" value="PROTEIN-L-ISOASPARTATE O-METHYLTRANSFERASE"/>
    <property type="match status" value="1"/>
</dbReference>
<dbReference type="EMBL" id="SPMX01000002">
    <property type="protein sequence ID" value="NMQ03830.1"/>
    <property type="molecule type" value="Genomic_DNA"/>
</dbReference>
<comment type="catalytic activity">
    <reaction evidence="7">
        <text>[protein]-L-isoaspartate + S-adenosyl-L-methionine = [protein]-L-isoaspartate alpha-methyl ester + S-adenosyl-L-homocysteine</text>
        <dbReference type="Rhea" id="RHEA:12705"/>
        <dbReference type="Rhea" id="RHEA-COMP:12143"/>
        <dbReference type="Rhea" id="RHEA-COMP:12144"/>
        <dbReference type="ChEBI" id="CHEBI:57856"/>
        <dbReference type="ChEBI" id="CHEBI:59789"/>
        <dbReference type="ChEBI" id="CHEBI:90596"/>
        <dbReference type="ChEBI" id="CHEBI:90598"/>
        <dbReference type="EC" id="2.1.1.77"/>
    </reaction>
</comment>
<feature type="active site" evidence="7">
    <location>
        <position position="72"/>
    </location>
</feature>
<organism evidence="8 9">
    <name type="scientific">Candidatus Accumulibacter contiguus</name>
    <dbReference type="NCBI Taxonomy" id="2954381"/>
    <lineage>
        <taxon>Bacteria</taxon>
        <taxon>Pseudomonadati</taxon>
        <taxon>Pseudomonadota</taxon>
        <taxon>Betaproteobacteria</taxon>
        <taxon>Candidatus Accumulibacter</taxon>
    </lineage>
</organism>
<evidence type="ECO:0000256" key="7">
    <source>
        <dbReference type="HAMAP-Rule" id="MF_00090"/>
    </source>
</evidence>
<dbReference type="GO" id="GO:0004719">
    <property type="term" value="F:protein-L-isoaspartate (D-aspartate) O-methyltransferase activity"/>
    <property type="evidence" value="ECO:0007669"/>
    <property type="project" value="UniProtKB-EC"/>
</dbReference>
<dbReference type="GO" id="GO:0032259">
    <property type="term" value="P:methylation"/>
    <property type="evidence" value="ECO:0007669"/>
    <property type="project" value="UniProtKB-KW"/>
</dbReference>
<proteinExistence type="inferred from homology"/>
<dbReference type="CDD" id="cd02440">
    <property type="entry name" value="AdoMet_MTases"/>
    <property type="match status" value="1"/>
</dbReference>
<evidence type="ECO:0000256" key="1">
    <source>
        <dbReference type="ARBA" id="ARBA00004496"/>
    </source>
</evidence>
<keyword evidence="6 7" id="KW-0949">S-adenosyl-L-methionine</keyword>
<evidence type="ECO:0000313" key="8">
    <source>
        <dbReference type="EMBL" id="NMQ03830.1"/>
    </source>
</evidence>
<gene>
    <name evidence="7" type="primary">pcm</name>
    <name evidence="8" type="ORF">E4Q08_00385</name>
</gene>
<dbReference type="Gene3D" id="3.40.50.150">
    <property type="entry name" value="Vaccinia Virus protein VP39"/>
    <property type="match status" value="1"/>
</dbReference>
<evidence type="ECO:0000256" key="4">
    <source>
        <dbReference type="ARBA" id="ARBA00022603"/>
    </source>
</evidence>
<evidence type="ECO:0000313" key="9">
    <source>
        <dbReference type="Proteomes" id="UP000886469"/>
    </source>
</evidence>
<keyword evidence="4 7" id="KW-0489">Methyltransferase</keyword>
<protein>
    <recommendedName>
        <fullName evidence="7">Protein-L-isoaspartate O-methyltransferase</fullName>
        <ecNumber evidence="7">2.1.1.77</ecNumber>
    </recommendedName>
    <alternativeName>
        <fullName evidence="7">L-isoaspartyl protein carboxyl methyltransferase</fullName>
    </alternativeName>
    <alternativeName>
        <fullName evidence="7">Protein L-isoaspartyl methyltransferase</fullName>
    </alternativeName>
    <alternativeName>
        <fullName evidence="7">Protein-beta-aspartate methyltransferase</fullName>
        <shortName evidence="7">PIMT</shortName>
    </alternativeName>
</protein>
<evidence type="ECO:0000256" key="6">
    <source>
        <dbReference type="ARBA" id="ARBA00022691"/>
    </source>
</evidence>
<keyword evidence="9" id="KW-1185">Reference proteome</keyword>
<comment type="subcellular location">
    <subcellularLocation>
        <location evidence="1 7">Cytoplasm</location>
    </subcellularLocation>
</comment>
<name>A0ABX1T2G6_9PROT</name>
<dbReference type="InterPro" id="IPR029063">
    <property type="entry name" value="SAM-dependent_MTases_sf"/>
</dbReference>
<evidence type="ECO:0000256" key="5">
    <source>
        <dbReference type="ARBA" id="ARBA00022679"/>
    </source>
</evidence>
<accession>A0ABX1T2G6</accession>
<reference evidence="8" key="1">
    <citation type="submission" date="2019-03" db="EMBL/GenBank/DDBJ databases">
        <title>Metabolic reconstructions from genomes of highly enriched 'Candidatus Accumulibacter' and 'Candidatus Competibacter' bioreactor populations.</title>
        <authorList>
            <person name="Annavajhala M.K."/>
            <person name="Welles L."/>
            <person name="Abbas B."/>
            <person name="Sorokin D."/>
            <person name="Park H."/>
            <person name="Van Loosdrecht M."/>
            <person name="Chandran K."/>
        </authorList>
    </citation>
    <scope>NUCLEOTIDE SEQUENCE</scope>
    <source>
        <strain evidence="8">SBR_L</strain>
    </source>
</reference>
<keyword evidence="5 7" id="KW-0808">Transferase</keyword>
<dbReference type="Pfam" id="PF01135">
    <property type="entry name" value="PCMT"/>
    <property type="match status" value="1"/>
</dbReference>
<comment type="function">
    <text evidence="7">Catalyzes the methyl esterification of L-isoaspartyl residues in peptides and proteins that result from spontaneous decomposition of normal L-aspartyl and L-asparaginyl residues. It plays a role in the repair and/or degradation of damaged proteins.</text>
</comment>
<dbReference type="InterPro" id="IPR000682">
    <property type="entry name" value="PCMT"/>
</dbReference>
<sequence length="224" mass="24484">MSKADHREVDLLLDEIRDEMLATGHLTGCAALEQRVFEVLSAVPRHAFVPEELVDCAYANHPLPIGHGQTISQPYIVALMTELIRPKAEDVILEVGTGSGYQAAILAGLVKQVYSLEIIAELAEQARQRLQRLGYHNVEVRTGNGHFGWPEHAPYDAIVVTAAAARVPPALVEQLKPGGMLVMPVGSRYFGQDLWTIRKDAQGRIAERRVLPVAFVPLTGAPAE</sequence>
<dbReference type="PROSITE" id="PS01279">
    <property type="entry name" value="PCMT"/>
    <property type="match status" value="1"/>
</dbReference>
<comment type="similarity">
    <text evidence="2 7">Belongs to the methyltransferase superfamily. L-isoaspartyl/D-aspartyl protein methyltransferase family.</text>
</comment>